<dbReference type="InterPro" id="IPR000629">
    <property type="entry name" value="RNA-helicase_DEAD-box_CS"/>
</dbReference>
<dbReference type="SMART" id="SM00487">
    <property type="entry name" value="DEXDc"/>
    <property type="match status" value="1"/>
</dbReference>
<dbReference type="InterPro" id="IPR001650">
    <property type="entry name" value="Helicase_C-like"/>
</dbReference>
<evidence type="ECO:0000256" key="2">
    <source>
        <dbReference type="ARBA" id="ARBA00022801"/>
    </source>
</evidence>
<dbReference type="Pfam" id="PF00271">
    <property type="entry name" value="Helicase_C"/>
    <property type="match status" value="1"/>
</dbReference>
<evidence type="ECO:0000256" key="4">
    <source>
        <dbReference type="ARBA" id="ARBA00022840"/>
    </source>
</evidence>
<keyword evidence="2 5" id="KW-0378">Hydrolase</keyword>
<dbReference type="InterPro" id="IPR014001">
    <property type="entry name" value="Helicase_ATP-bd"/>
</dbReference>
<evidence type="ECO:0000259" key="8">
    <source>
        <dbReference type="PROSITE" id="PS51194"/>
    </source>
</evidence>
<dbReference type="GO" id="GO:0009409">
    <property type="term" value="P:response to cold"/>
    <property type="evidence" value="ECO:0007669"/>
    <property type="project" value="TreeGrafter"/>
</dbReference>
<dbReference type="InterPro" id="IPR011545">
    <property type="entry name" value="DEAD/DEAH_box_helicase_dom"/>
</dbReference>
<dbReference type="CDD" id="cd18787">
    <property type="entry name" value="SF2_C_DEAD"/>
    <property type="match status" value="1"/>
</dbReference>
<name>A0A0R2BIQ5_9LACO</name>
<keyword evidence="1 5" id="KW-0547">Nucleotide-binding</keyword>
<evidence type="ECO:0000313" key="9">
    <source>
        <dbReference type="EMBL" id="KRM76121.1"/>
    </source>
</evidence>
<keyword evidence="4 5" id="KW-0067">ATP-binding</keyword>
<dbReference type="GO" id="GO:0016787">
    <property type="term" value="F:hydrolase activity"/>
    <property type="evidence" value="ECO:0007669"/>
    <property type="project" value="UniProtKB-KW"/>
</dbReference>
<keyword evidence="3 5" id="KW-0347">Helicase</keyword>
<dbReference type="SMART" id="SM00490">
    <property type="entry name" value="HELICc"/>
    <property type="match status" value="1"/>
</dbReference>
<feature type="domain" description="Helicase ATP-binding" evidence="7">
    <location>
        <begin position="25"/>
        <end position="195"/>
    </location>
</feature>
<dbReference type="PANTHER" id="PTHR47963:SF7">
    <property type="entry name" value="ATP-DEPENDENT RNA HELICASE YFML-RELATED"/>
    <property type="match status" value="1"/>
</dbReference>
<comment type="caution">
    <text evidence="9">The sequence shown here is derived from an EMBL/GenBank/DDBJ whole genome shotgun (WGS) entry which is preliminary data.</text>
</comment>
<accession>A0A0R2BIQ5</accession>
<gene>
    <name evidence="9" type="ORF">FC48_GL001934</name>
</gene>
<dbReference type="PATRIC" id="fig|1423772.3.peg.2069"/>
<feature type="region of interest" description="Disordered" evidence="6">
    <location>
        <begin position="373"/>
        <end position="418"/>
    </location>
</feature>
<dbReference type="PROSITE" id="PS00039">
    <property type="entry name" value="DEAD_ATP_HELICASE"/>
    <property type="match status" value="1"/>
</dbReference>
<dbReference type="AlphaFoldDB" id="A0A0R2BIQ5"/>
<proteinExistence type="inferred from homology"/>
<comment type="similarity">
    <text evidence="5">Belongs to the DEAD box helicase family.</text>
</comment>
<reference evidence="9 10" key="1">
    <citation type="journal article" date="2015" name="Genome Announc.">
        <title>Expanding the biotechnology potential of lactobacilli through comparative genomics of 213 strains and associated genera.</title>
        <authorList>
            <person name="Sun Z."/>
            <person name="Harris H.M."/>
            <person name="McCann A."/>
            <person name="Guo C."/>
            <person name="Argimon S."/>
            <person name="Zhang W."/>
            <person name="Yang X."/>
            <person name="Jeffery I.B."/>
            <person name="Cooney J.C."/>
            <person name="Kagawa T.F."/>
            <person name="Liu W."/>
            <person name="Song Y."/>
            <person name="Salvetti E."/>
            <person name="Wrobel A."/>
            <person name="Rasinkangas P."/>
            <person name="Parkhill J."/>
            <person name="Rea M.C."/>
            <person name="O'Sullivan O."/>
            <person name="Ritari J."/>
            <person name="Douillard F.P."/>
            <person name="Paul Ross R."/>
            <person name="Yang R."/>
            <person name="Briner A.E."/>
            <person name="Felis G.E."/>
            <person name="de Vos W.M."/>
            <person name="Barrangou R."/>
            <person name="Klaenhammer T.R."/>
            <person name="Caufield P.W."/>
            <person name="Cui Y."/>
            <person name="Zhang H."/>
            <person name="O'Toole P.W."/>
        </authorList>
    </citation>
    <scope>NUCLEOTIDE SEQUENCE [LARGE SCALE GENOMIC DNA]</scope>
    <source>
        <strain evidence="9 10">DSM 20452</strain>
    </source>
</reference>
<evidence type="ECO:0000256" key="6">
    <source>
        <dbReference type="SAM" id="MobiDB-lite"/>
    </source>
</evidence>
<sequence>MNPKFENYFKEQGFEALTPIQAEVAPLLAQEKSVLGLAPTGSGKTLAYALPLLEQLLPKDGTQLLILAPSQELAAQLTNVIRPWAKLLELNVLSLIGGANVKRQIEKLKKRPEVVIGTPGRLLNLINDKKLKLHKLEAIVIDEADELLGEAETLADCREIITHAPRTAAVSFFSATKAPILSELHRWFGIEPTVIDVRQVDHTRGQVEHYLLEVPQRKRVDALRRLAQLDDFCALVFFKQTAELNDAYEKLKHAHVNVARLHSEQRQVEREQALRQLRKREVALLLTTDVAARGLDIPGLPAVVNYDLPKNVNTYIHRVGRTGRMGADGTVINIGNERDLRMFKQLVKEKGYELEPVYLYQRQLVTDQNELAELKKQAPSRPVRKKPNKPVTQAESAKKKRKKNRKRDQKNKGKRKKS</sequence>
<dbReference type="GO" id="GO:0003724">
    <property type="term" value="F:RNA helicase activity"/>
    <property type="evidence" value="ECO:0007669"/>
    <property type="project" value="TreeGrafter"/>
</dbReference>
<dbReference type="PANTHER" id="PTHR47963">
    <property type="entry name" value="DEAD-BOX ATP-DEPENDENT RNA HELICASE 47, MITOCHONDRIAL"/>
    <property type="match status" value="1"/>
</dbReference>
<feature type="domain" description="Helicase C-terminal" evidence="8">
    <location>
        <begin position="206"/>
        <end position="365"/>
    </location>
</feature>
<evidence type="ECO:0000259" key="7">
    <source>
        <dbReference type="PROSITE" id="PS51192"/>
    </source>
</evidence>
<dbReference type="Gene3D" id="3.40.50.300">
    <property type="entry name" value="P-loop containing nucleotide triphosphate hydrolases"/>
    <property type="match status" value="2"/>
</dbReference>
<dbReference type="GO" id="GO:0005524">
    <property type="term" value="F:ATP binding"/>
    <property type="evidence" value="ECO:0007669"/>
    <property type="project" value="UniProtKB-KW"/>
</dbReference>
<dbReference type="Pfam" id="PF00270">
    <property type="entry name" value="DEAD"/>
    <property type="match status" value="1"/>
</dbReference>
<dbReference type="CDD" id="cd00268">
    <property type="entry name" value="DEADc"/>
    <property type="match status" value="1"/>
</dbReference>
<feature type="compositionally biased region" description="Basic residues" evidence="6">
    <location>
        <begin position="398"/>
        <end position="418"/>
    </location>
</feature>
<evidence type="ECO:0000256" key="1">
    <source>
        <dbReference type="ARBA" id="ARBA00022741"/>
    </source>
</evidence>
<evidence type="ECO:0000313" key="10">
    <source>
        <dbReference type="Proteomes" id="UP000051612"/>
    </source>
</evidence>
<protein>
    <submittedName>
        <fullName evidence="9">ATP-dependent RNA helicase</fullName>
    </submittedName>
</protein>
<dbReference type="SUPFAM" id="SSF52540">
    <property type="entry name" value="P-loop containing nucleoside triphosphate hydrolases"/>
    <property type="match status" value="1"/>
</dbReference>
<dbReference type="InterPro" id="IPR050547">
    <property type="entry name" value="DEAD_box_RNA_helicases"/>
</dbReference>
<dbReference type="GO" id="GO:0033592">
    <property type="term" value="F:RNA strand annealing activity"/>
    <property type="evidence" value="ECO:0007669"/>
    <property type="project" value="TreeGrafter"/>
</dbReference>
<organism evidence="9 10">
    <name type="scientific">Ligilactobacillus murinus DSM 20452 = NBRC 14221</name>
    <dbReference type="NCBI Taxonomy" id="1423772"/>
    <lineage>
        <taxon>Bacteria</taxon>
        <taxon>Bacillati</taxon>
        <taxon>Bacillota</taxon>
        <taxon>Bacilli</taxon>
        <taxon>Lactobacillales</taxon>
        <taxon>Lactobacillaceae</taxon>
        <taxon>Ligilactobacillus</taxon>
    </lineage>
</organism>
<dbReference type="GO" id="GO:0005840">
    <property type="term" value="C:ribosome"/>
    <property type="evidence" value="ECO:0007669"/>
    <property type="project" value="TreeGrafter"/>
</dbReference>
<evidence type="ECO:0000256" key="3">
    <source>
        <dbReference type="ARBA" id="ARBA00022806"/>
    </source>
</evidence>
<dbReference type="PROSITE" id="PS51194">
    <property type="entry name" value="HELICASE_CTER"/>
    <property type="match status" value="1"/>
</dbReference>
<dbReference type="InterPro" id="IPR044742">
    <property type="entry name" value="DEAD/DEAH_RhlB"/>
</dbReference>
<evidence type="ECO:0000256" key="5">
    <source>
        <dbReference type="RuleBase" id="RU000492"/>
    </source>
</evidence>
<dbReference type="EMBL" id="AYYN01000047">
    <property type="protein sequence ID" value="KRM76121.1"/>
    <property type="molecule type" value="Genomic_DNA"/>
</dbReference>
<dbReference type="Proteomes" id="UP000051612">
    <property type="component" value="Unassembled WGS sequence"/>
</dbReference>
<dbReference type="PROSITE" id="PS51192">
    <property type="entry name" value="HELICASE_ATP_BIND_1"/>
    <property type="match status" value="1"/>
</dbReference>
<dbReference type="GO" id="GO:0005829">
    <property type="term" value="C:cytosol"/>
    <property type="evidence" value="ECO:0007669"/>
    <property type="project" value="TreeGrafter"/>
</dbReference>
<dbReference type="InterPro" id="IPR027417">
    <property type="entry name" value="P-loop_NTPase"/>
</dbReference>
<dbReference type="RefSeq" id="WP_004049312.1">
    <property type="nucleotide sequence ID" value="NZ_AYYN01000047.1"/>
</dbReference>